<dbReference type="SUPFAM" id="SSF47384">
    <property type="entry name" value="Homodimeric domain of signal transducing histidine kinase"/>
    <property type="match status" value="1"/>
</dbReference>
<dbReference type="InterPro" id="IPR036097">
    <property type="entry name" value="HisK_dim/P_sf"/>
</dbReference>
<dbReference type="InterPro" id="IPR011110">
    <property type="entry name" value="Reg_prop"/>
</dbReference>
<dbReference type="InterPro" id="IPR004358">
    <property type="entry name" value="Sig_transdc_His_kin-like_C"/>
</dbReference>
<dbReference type="InterPro" id="IPR018060">
    <property type="entry name" value="HTH_AraC"/>
</dbReference>
<dbReference type="Pfam" id="PF00512">
    <property type="entry name" value="HisKA"/>
    <property type="match status" value="1"/>
</dbReference>
<keyword evidence="12" id="KW-1185">Reference proteome</keyword>
<dbReference type="Proteomes" id="UP000006334">
    <property type="component" value="Unassembled WGS sequence"/>
</dbReference>
<dbReference type="InterPro" id="IPR013783">
    <property type="entry name" value="Ig-like_fold"/>
</dbReference>
<dbReference type="Gene3D" id="2.130.10.10">
    <property type="entry name" value="YVTN repeat-like/Quinoprotein amine dehydrogenase"/>
    <property type="match status" value="2"/>
</dbReference>
<dbReference type="InterPro" id="IPR009057">
    <property type="entry name" value="Homeodomain-like_sf"/>
</dbReference>
<dbReference type="InterPro" id="IPR011123">
    <property type="entry name" value="Y_Y_Y"/>
</dbReference>
<dbReference type="PROSITE" id="PS00041">
    <property type="entry name" value="HTH_ARAC_FAMILY_1"/>
    <property type="match status" value="1"/>
</dbReference>
<dbReference type="SUPFAM" id="SSF55874">
    <property type="entry name" value="ATPase domain of HSP90 chaperone/DNA topoisomerase II/histidine kinase"/>
    <property type="match status" value="1"/>
</dbReference>
<dbReference type="PRINTS" id="PR00344">
    <property type="entry name" value="BCTRLSENSOR"/>
</dbReference>
<evidence type="ECO:0000256" key="5">
    <source>
        <dbReference type="ARBA" id="ARBA00023125"/>
    </source>
</evidence>
<dbReference type="eggNOG" id="COG5002">
    <property type="taxonomic scope" value="Bacteria"/>
</dbReference>
<sequence>MGLVYSVLQGKDAIWIGGENGLFKVTGLHIDNISTNKSPFDSFDVEGLAEDSKGNIWVTMFGNGVVIYDQYLNSYKHLNIENGLTSQYCLDIEIFKNKAYLNCEKVISIIDTETFEVLNFAPTDTFNFKFIESIQITSTGDFYFKDSEQILYNIKDTKLSRPQIYFDSNHELKVDNFHSDLKGVLWISIGRTLYKVVDSKLIEILTAKSKIKKIFSYSEDSVIFVSDSFYLIESGYESSAPILQILNVEGLKIEDVYDVDITHSGGVIFAAPLIGVGYFNELTSTIKKLLPSNLKNINIQASAELEPDKIALAFGDNLYLYDRTERILQEILTSVGVVTAMVFDTYKSRLLVGVEDKGLLEVLDINNKPKTKYLFSDQGIIVDIVGNSNNTVNFGILSNNKPGIYEIDEVGNSTLIFSNENIDNIYRKSDGKLFAATRHDGVFNVQDYIQINNKPNGYIKNCLVEDKQGTIWLCTDGGGLAFVDDASGELQFIDTKYTANSRHIRELVQDSEDYFWVMTNQGLVRYDHANKTSIKLGREDGIKDIDFEITASINLSDEQILVAGDRNNYVINTIEANQFLNKRLKKVNKAVFVDLSVLLREKQGMVSKKLDLIKSINSDSPLEFSYEEFLFELTFAASNFIDRDVLKFQYRLVGLNDSWVEASAKNASATYSTLPSGDYLFEVRVVDPKSASIQPTNSIKIRILPPYWQTWQAYTMYAVSAILALFSFIKFRMIQLKILSKRLESSVLKHTREIATSKSRLGDMLRHKEFLYANASHEFRTPLSLISGPIEQLRRLITDSEAIKLLELVQGNAFRLTNLVDQILELSKIDSRKLDYKVLYDLHASIEVIVESFRPITLVKNQNLTLDNTCSGVGEYVADSLEKILSNLIMNAFNYNSIEGEVKVTSSCEDKFLKIEVVDQGKGIEQDNIDLIFKRFTRLENATDNVGSGLGLAVVEELVIANGGKIEVESKLQIGTKFTVFMPLVDNPKIKQSELFVSFPMENNYFAPDLSEKQEITPKINQDTNRKPSVLIVEDQVDMRKYLTLIFSNDYKCYSAKNGQEGFDKSLEVMPDIIITDLMMPVFDGFQLTTKIRENELTSHIPIIILTAKGDDETRMDGWNHNVDDYINKPFDIDELLLRAKNLLDIRRKISRKYNFNTVENKNVFELNNDGKSSERDTRFYDKFITWLESNYKDDKTNRARAVSDLAISERQLNRKLNAFTNSSFNDLLRKYRLIKAKAELLKGKQITETAFNVGFASSSYFSNQFKKEFGLSPKAYVEKMKQSK</sequence>
<dbReference type="SMART" id="SM00342">
    <property type="entry name" value="HTH_ARAC"/>
    <property type="match status" value="1"/>
</dbReference>
<dbReference type="EC" id="2.7.13.3" evidence="2"/>
<dbReference type="SMART" id="SM00387">
    <property type="entry name" value="HATPase_c"/>
    <property type="match status" value="1"/>
</dbReference>
<feature type="domain" description="Response regulatory" evidence="10">
    <location>
        <begin position="1029"/>
        <end position="1144"/>
    </location>
</feature>
<protein>
    <recommendedName>
        <fullName evidence="2">histidine kinase</fullName>
        <ecNumber evidence="2">2.7.13.3</ecNumber>
    </recommendedName>
</protein>
<dbReference type="InterPro" id="IPR036890">
    <property type="entry name" value="HATPase_C_sf"/>
</dbReference>
<feature type="modified residue" description="4-aspartylphosphate" evidence="7">
    <location>
        <position position="1077"/>
    </location>
</feature>
<dbReference type="Pfam" id="PF02518">
    <property type="entry name" value="HATPase_c"/>
    <property type="match status" value="1"/>
</dbReference>
<dbReference type="GO" id="GO:0000155">
    <property type="term" value="F:phosphorelay sensor kinase activity"/>
    <property type="evidence" value="ECO:0007669"/>
    <property type="project" value="InterPro"/>
</dbReference>
<dbReference type="STRING" id="1127673.GLIP_3576"/>
<dbReference type="InterPro" id="IPR005467">
    <property type="entry name" value="His_kinase_dom"/>
</dbReference>
<evidence type="ECO:0000256" key="1">
    <source>
        <dbReference type="ARBA" id="ARBA00000085"/>
    </source>
</evidence>
<dbReference type="Pfam" id="PF12833">
    <property type="entry name" value="HTH_18"/>
    <property type="match status" value="1"/>
</dbReference>
<organism evidence="11 12">
    <name type="scientific">Aliiglaciecola lipolytica E3</name>
    <dbReference type="NCBI Taxonomy" id="1127673"/>
    <lineage>
        <taxon>Bacteria</taxon>
        <taxon>Pseudomonadati</taxon>
        <taxon>Pseudomonadota</taxon>
        <taxon>Gammaproteobacteria</taxon>
        <taxon>Alteromonadales</taxon>
        <taxon>Alteromonadaceae</taxon>
        <taxon>Aliiglaciecola</taxon>
    </lineage>
</organism>
<dbReference type="Pfam" id="PF07495">
    <property type="entry name" value="Y_Y_Y"/>
    <property type="match status" value="1"/>
</dbReference>
<evidence type="ECO:0000259" key="8">
    <source>
        <dbReference type="PROSITE" id="PS01124"/>
    </source>
</evidence>
<evidence type="ECO:0000256" key="4">
    <source>
        <dbReference type="ARBA" id="ARBA00023015"/>
    </source>
</evidence>
<name>K6YDB0_9ALTE</name>
<dbReference type="InterPro" id="IPR003594">
    <property type="entry name" value="HATPase_dom"/>
</dbReference>
<dbReference type="InterPro" id="IPR001789">
    <property type="entry name" value="Sig_transdc_resp-reg_receiver"/>
</dbReference>
<keyword evidence="4" id="KW-0805">Transcription regulation</keyword>
<evidence type="ECO:0000256" key="2">
    <source>
        <dbReference type="ARBA" id="ARBA00012438"/>
    </source>
</evidence>
<dbReference type="Pfam" id="PF00072">
    <property type="entry name" value="Response_reg"/>
    <property type="match status" value="1"/>
</dbReference>
<dbReference type="Gene3D" id="1.10.287.130">
    <property type="match status" value="1"/>
</dbReference>
<dbReference type="eggNOG" id="COG0745">
    <property type="taxonomic scope" value="Bacteria"/>
</dbReference>
<dbReference type="SUPFAM" id="SSF63829">
    <property type="entry name" value="Calcium-dependent phosphotriesterase"/>
    <property type="match status" value="2"/>
</dbReference>
<dbReference type="SUPFAM" id="SSF52172">
    <property type="entry name" value="CheY-like"/>
    <property type="match status" value="1"/>
</dbReference>
<dbReference type="Gene3D" id="1.10.10.60">
    <property type="entry name" value="Homeodomain-like"/>
    <property type="match status" value="1"/>
</dbReference>
<comment type="catalytic activity">
    <reaction evidence="1">
        <text>ATP + protein L-histidine = ADP + protein N-phospho-L-histidine.</text>
        <dbReference type="EC" id="2.7.13.3"/>
    </reaction>
</comment>
<accession>K6YDB0</accession>
<evidence type="ECO:0000259" key="9">
    <source>
        <dbReference type="PROSITE" id="PS50109"/>
    </source>
</evidence>
<comment type="caution">
    <text evidence="11">The sequence shown here is derived from an EMBL/GenBank/DDBJ whole genome shotgun (WGS) entry which is preliminary data.</text>
</comment>
<keyword evidence="3 7" id="KW-0597">Phosphoprotein</keyword>
<dbReference type="SMART" id="SM00448">
    <property type="entry name" value="REC"/>
    <property type="match status" value="1"/>
</dbReference>
<dbReference type="InterPro" id="IPR011006">
    <property type="entry name" value="CheY-like_superfamily"/>
</dbReference>
<dbReference type="InterPro" id="IPR015943">
    <property type="entry name" value="WD40/YVTN_repeat-like_dom_sf"/>
</dbReference>
<evidence type="ECO:0000256" key="6">
    <source>
        <dbReference type="ARBA" id="ARBA00023163"/>
    </source>
</evidence>
<dbReference type="SMART" id="SM00388">
    <property type="entry name" value="HisKA"/>
    <property type="match status" value="1"/>
</dbReference>
<evidence type="ECO:0000313" key="12">
    <source>
        <dbReference type="Proteomes" id="UP000006334"/>
    </source>
</evidence>
<dbReference type="PANTHER" id="PTHR43547:SF2">
    <property type="entry name" value="HYBRID SIGNAL TRANSDUCTION HISTIDINE KINASE C"/>
    <property type="match status" value="1"/>
</dbReference>
<dbReference type="PROSITE" id="PS50109">
    <property type="entry name" value="HIS_KIN"/>
    <property type="match status" value="1"/>
</dbReference>
<proteinExistence type="predicted"/>
<dbReference type="Gene3D" id="3.30.565.10">
    <property type="entry name" value="Histidine kinase-like ATPase, C-terminal domain"/>
    <property type="match status" value="1"/>
</dbReference>
<dbReference type="Pfam" id="PF07494">
    <property type="entry name" value="Reg_prop"/>
    <property type="match status" value="1"/>
</dbReference>
<dbReference type="SUPFAM" id="SSF46689">
    <property type="entry name" value="Homeodomain-like"/>
    <property type="match status" value="1"/>
</dbReference>
<dbReference type="InterPro" id="IPR003661">
    <property type="entry name" value="HisK_dim/P_dom"/>
</dbReference>
<reference evidence="11 12" key="1">
    <citation type="journal article" date="2017" name="Antonie Van Leeuwenhoek">
        <title>Rhizobium rhizosphaerae sp. nov., a novel species isolated from rice rhizosphere.</title>
        <authorList>
            <person name="Zhao J.J."/>
            <person name="Zhang J."/>
            <person name="Zhang R.J."/>
            <person name="Zhang C.W."/>
            <person name="Yin H.Q."/>
            <person name="Zhang X.X."/>
        </authorList>
    </citation>
    <scope>NUCLEOTIDE SEQUENCE [LARGE SCALE GENOMIC DNA]</scope>
    <source>
        <strain evidence="11 12">E3</strain>
    </source>
</reference>
<dbReference type="PANTHER" id="PTHR43547">
    <property type="entry name" value="TWO-COMPONENT HISTIDINE KINASE"/>
    <property type="match status" value="1"/>
</dbReference>
<evidence type="ECO:0000256" key="7">
    <source>
        <dbReference type="PROSITE-ProRule" id="PRU00169"/>
    </source>
</evidence>
<dbReference type="EMBL" id="BAEN01000067">
    <property type="protein sequence ID" value="GAC16187.1"/>
    <property type="molecule type" value="Genomic_DNA"/>
</dbReference>
<dbReference type="GO" id="GO:0003700">
    <property type="term" value="F:DNA-binding transcription factor activity"/>
    <property type="evidence" value="ECO:0007669"/>
    <property type="project" value="InterPro"/>
</dbReference>
<keyword evidence="6" id="KW-0804">Transcription</keyword>
<dbReference type="InterPro" id="IPR018062">
    <property type="entry name" value="HTH_AraC-typ_CS"/>
</dbReference>
<feature type="domain" description="Histidine kinase" evidence="9">
    <location>
        <begin position="774"/>
        <end position="986"/>
    </location>
</feature>
<dbReference type="PROSITE" id="PS50110">
    <property type="entry name" value="RESPONSE_REGULATORY"/>
    <property type="match status" value="1"/>
</dbReference>
<keyword evidence="5" id="KW-0238">DNA-binding</keyword>
<evidence type="ECO:0000313" key="11">
    <source>
        <dbReference type="EMBL" id="GAC16187.1"/>
    </source>
</evidence>
<dbReference type="CDD" id="cd00082">
    <property type="entry name" value="HisKA"/>
    <property type="match status" value="1"/>
</dbReference>
<dbReference type="GO" id="GO:0043565">
    <property type="term" value="F:sequence-specific DNA binding"/>
    <property type="evidence" value="ECO:0007669"/>
    <property type="project" value="InterPro"/>
</dbReference>
<dbReference type="PROSITE" id="PS01124">
    <property type="entry name" value="HTH_ARAC_FAMILY_2"/>
    <property type="match status" value="1"/>
</dbReference>
<evidence type="ECO:0000256" key="3">
    <source>
        <dbReference type="ARBA" id="ARBA00022553"/>
    </source>
</evidence>
<evidence type="ECO:0000259" key="10">
    <source>
        <dbReference type="PROSITE" id="PS50110"/>
    </source>
</evidence>
<dbReference type="Gene3D" id="2.60.40.10">
    <property type="entry name" value="Immunoglobulins"/>
    <property type="match status" value="1"/>
</dbReference>
<dbReference type="Gene3D" id="3.40.50.2300">
    <property type="match status" value="1"/>
</dbReference>
<gene>
    <name evidence="11" type="ORF">GLIP_3576</name>
</gene>
<dbReference type="CDD" id="cd17574">
    <property type="entry name" value="REC_OmpR"/>
    <property type="match status" value="1"/>
</dbReference>
<feature type="domain" description="HTH araC/xylS-type" evidence="8">
    <location>
        <begin position="1182"/>
        <end position="1280"/>
    </location>
</feature>